<evidence type="ECO:0008006" key="8">
    <source>
        <dbReference type="Google" id="ProtNLM"/>
    </source>
</evidence>
<evidence type="ECO:0000313" key="6">
    <source>
        <dbReference type="EMBL" id="KAK7291806.1"/>
    </source>
</evidence>
<keyword evidence="2" id="KW-0240">DNA-directed RNA polymerase</keyword>
<keyword evidence="7" id="KW-1185">Reference proteome</keyword>
<dbReference type="InterPro" id="IPR007811">
    <property type="entry name" value="RPC4"/>
</dbReference>
<evidence type="ECO:0000256" key="5">
    <source>
        <dbReference type="SAM" id="MobiDB-lite"/>
    </source>
</evidence>
<gene>
    <name evidence="6" type="ORF">RIF29_07245</name>
</gene>
<dbReference type="AlphaFoldDB" id="A0AAN9J547"/>
<organism evidence="6 7">
    <name type="scientific">Crotalaria pallida</name>
    <name type="common">Smooth rattlebox</name>
    <name type="synonym">Crotalaria striata</name>
    <dbReference type="NCBI Taxonomy" id="3830"/>
    <lineage>
        <taxon>Eukaryota</taxon>
        <taxon>Viridiplantae</taxon>
        <taxon>Streptophyta</taxon>
        <taxon>Embryophyta</taxon>
        <taxon>Tracheophyta</taxon>
        <taxon>Spermatophyta</taxon>
        <taxon>Magnoliopsida</taxon>
        <taxon>eudicotyledons</taxon>
        <taxon>Gunneridae</taxon>
        <taxon>Pentapetalae</taxon>
        <taxon>rosids</taxon>
        <taxon>fabids</taxon>
        <taxon>Fabales</taxon>
        <taxon>Fabaceae</taxon>
        <taxon>Papilionoideae</taxon>
        <taxon>50 kb inversion clade</taxon>
        <taxon>genistoids sensu lato</taxon>
        <taxon>core genistoids</taxon>
        <taxon>Crotalarieae</taxon>
        <taxon>Crotalaria</taxon>
    </lineage>
</organism>
<reference evidence="6 7" key="1">
    <citation type="submission" date="2024-01" db="EMBL/GenBank/DDBJ databases">
        <title>The genomes of 5 underutilized Papilionoideae crops provide insights into root nodulation and disease resistanc.</title>
        <authorList>
            <person name="Yuan L."/>
        </authorList>
    </citation>
    <scope>NUCLEOTIDE SEQUENCE [LARGE SCALE GENOMIC DNA]</scope>
    <source>
        <strain evidence="6">ZHUSHIDOU_FW_LH</strain>
        <tissue evidence="6">Leaf</tissue>
    </source>
</reference>
<dbReference type="PANTHER" id="PTHR13408:SF0">
    <property type="entry name" value="DNA-DIRECTED RNA POLYMERASE III SUBUNIT RPC4"/>
    <property type="match status" value="1"/>
</dbReference>
<dbReference type="GO" id="GO:0003677">
    <property type="term" value="F:DNA binding"/>
    <property type="evidence" value="ECO:0007669"/>
    <property type="project" value="InterPro"/>
</dbReference>
<evidence type="ECO:0000313" key="7">
    <source>
        <dbReference type="Proteomes" id="UP001372338"/>
    </source>
</evidence>
<feature type="compositionally biased region" description="Basic and acidic residues" evidence="5">
    <location>
        <begin position="31"/>
        <end position="50"/>
    </location>
</feature>
<dbReference type="Pfam" id="PF05132">
    <property type="entry name" value="RNA_pol_Rpc4"/>
    <property type="match status" value="1"/>
</dbReference>
<dbReference type="EMBL" id="JAYWIO010000001">
    <property type="protein sequence ID" value="KAK7291806.1"/>
    <property type="molecule type" value="Genomic_DNA"/>
</dbReference>
<comment type="caution">
    <text evidence="6">The sequence shown here is derived from an EMBL/GenBank/DDBJ whole genome shotgun (WGS) entry which is preliminary data.</text>
</comment>
<name>A0AAN9J547_CROPI</name>
<comment type="subcellular location">
    <subcellularLocation>
        <location evidence="1">Nucleus</location>
    </subcellularLocation>
</comment>
<dbReference type="PANTHER" id="PTHR13408">
    <property type="entry name" value="DNA-DIRECTED RNA POLYMERASE III"/>
    <property type="match status" value="1"/>
</dbReference>
<keyword evidence="3" id="KW-0804">Transcription</keyword>
<evidence type="ECO:0000256" key="2">
    <source>
        <dbReference type="ARBA" id="ARBA00022478"/>
    </source>
</evidence>
<dbReference type="GO" id="GO:0005666">
    <property type="term" value="C:RNA polymerase III complex"/>
    <property type="evidence" value="ECO:0007669"/>
    <property type="project" value="InterPro"/>
</dbReference>
<keyword evidence="4" id="KW-0539">Nucleus</keyword>
<evidence type="ECO:0000256" key="4">
    <source>
        <dbReference type="ARBA" id="ARBA00023242"/>
    </source>
</evidence>
<dbReference type="Proteomes" id="UP001372338">
    <property type="component" value="Unassembled WGS sequence"/>
</dbReference>
<evidence type="ECO:0000256" key="1">
    <source>
        <dbReference type="ARBA" id="ARBA00004123"/>
    </source>
</evidence>
<protein>
    <recommendedName>
        <fullName evidence="8">RNA polymerase III RPC4</fullName>
    </recommendedName>
</protein>
<feature type="region of interest" description="Disordered" evidence="5">
    <location>
        <begin position="1"/>
        <end position="50"/>
    </location>
</feature>
<sequence>MDSDSKANAPHQPRKNKYKPVAKPKKTRPQPKTEQKTEEFVDHDDKDRAKDLLQLAKENEMKHRQRFEKKVAASQIAFGLGGESTSTRSYAISKGGSNINGNQSSALNAAREKEYKEPWDYYSNYPTTLPLRRPYSGNPEFLDEEEFGEVAESRGYDENLSNPVTELGLLEENLEANMFLISLPATLPIIKGSARGQDVAESSKPPRGAKNAAKPYKLNEIPRGIMGKLYVYKSGATKMKLGDTLYDVSPGMNCGFSQDLIAMNTAQKHCCTVGEISKQVTITPDIDSVIDNLAHL</sequence>
<dbReference type="GO" id="GO:0042797">
    <property type="term" value="P:tRNA transcription by RNA polymerase III"/>
    <property type="evidence" value="ECO:0007669"/>
    <property type="project" value="TreeGrafter"/>
</dbReference>
<evidence type="ECO:0000256" key="3">
    <source>
        <dbReference type="ARBA" id="ARBA00023163"/>
    </source>
</evidence>
<proteinExistence type="predicted"/>
<accession>A0AAN9J547</accession>
<feature type="compositionally biased region" description="Basic residues" evidence="5">
    <location>
        <begin position="12"/>
        <end position="29"/>
    </location>
</feature>